<evidence type="ECO:0008006" key="3">
    <source>
        <dbReference type="Google" id="ProtNLM"/>
    </source>
</evidence>
<accession>A0A151SEF1</accession>
<keyword evidence="2" id="KW-1185">Reference proteome</keyword>
<sequence length="52" mass="5987">MDCHFVRDEIQVGNIVISYTHQLADIFTKTLVKSQFQLLLCKLGIRDLHALT</sequence>
<dbReference type="Gramene" id="C.cajan_24890.t">
    <property type="protein sequence ID" value="C.cajan_24890.t.cds1"/>
    <property type="gene ID" value="C.cajan_24890"/>
</dbReference>
<dbReference type="AlphaFoldDB" id="A0A151SEF1"/>
<evidence type="ECO:0000313" key="1">
    <source>
        <dbReference type="EMBL" id="KYP53165.1"/>
    </source>
</evidence>
<proteinExistence type="predicted"/>
<protein>
    <recommendedName>
        <fullName evidence="3">Copia protein</fullName>
    </recommendedName>
</protein>
<dbReference type="EMBL" id="KQ483416">
    <property type="protein sequence ID" value="KYP53165.1"/>
    <property type="molecule type" value="Genomic_DNA"/>
</dbReference>
<organism evidence="1 2">
    <name type="scientific">Cajanus cajan</name>
    <name type="common">Pigeon pea</name>
    <name type="synonym">Cajanus indicus</name>
    <dbReference type="NCBI Taxonomy" id="3821"/>
    <lineage>
        <taxon>Eukaryota</taxon>
        <taxon>Viridiplantae</taxon>
        <taxon>Streptophyta</taxon>
        <taxon>Embryophyta</taxon>
        <taxon>Tracheophyta</taxon>
        <taxon>Spermatophyta</taxon>
        <taxon>Magnoliopsida</taxon>
        <taxon>eudicotyledons</taxon>
        <taxon>Gunneridae</taxon>
        <taxon>Pentapetalae</taxon>
        <taxon>rosids</taxon>
        <taxon>fabids</taxon>
        <taxon>Fabales</taxon>
        <taxon>Fabaceae</taxon>
        <taxon>Papilionoideae</taxon>
        <taxon>50 kb inversion clade</taxon>
        <taxon>NPAAA clade</taxon>
        <taxon>indigoferoid/millettioid clade</taxon>
        <taxon>Phaseoleae</taxon>
        <taxon>Cajanus</taxon>
    </lineage>
</organism>
<reference evidence="1" key="1">
    <citation type="journal article" date="2012" name="Nat. Biotechnol.">
        <title>Draft genome sequence of pigeonpea (Cajanus cajan), an orphan legume crop of resource-poor farmers.</title>
        <authorList>
            <person name="Varshney R.K."/>
            <person name="Chen W."/>
            <person name="Li Y."/>
            <person name="Bharti A.K."/>
            <person name="Saxena R.K."/>
            <person name="Schlueter J.A."/>
            <person name="Donoghue M.T."/>
            <person name="Azam S."/>
            <person name="Fan G."/>
            <person name="Whaley A.M."/>
            <person name="Farmer A.D."/>
            <person name="Sheridan J."/>
            <person name="Iwata A."/>
            <person name="Tuteja R."/>
            <person name="Penmetsa R.V."/>
            <person name="Wu W."/>
            <person name="Upadhyaya H.D."/>
            <person name="Yang S.P."/>
            <person name="Shah T."/>
            <person name="Saxena K.B."/>
            <person name="Michael T."/>
            <person name="McCombie W.R."/>
            <person name="Yang B."/>
            <person name="Zhang G."/>
            <person name="Yang H."/>
            <person name="Wang J."/>
            <person name="Spillane C."/>
            <person name="Cook D.R."/>
            <person name="May G.D."/>
            <person name="Xu X."/>
            <person name="Jackson S.A."/>
        </authorList>
    </citation>
    <scope>NUCLEOTIDE SEQUENCE [LARGE SCALE GENOMIC DNA]</scope>
</reference>
<name>A0A151SEF1_CAJCA</name>
<dbReference type="Proteomes" id="UP000075243">
    <property type="component" value="Unassembled WGS sequence"/>
</dbReference>
<evidence type="ECO:0000313" key="2">
    <source>
        <dbReference type="Proteomes" id="UP000075243"/>
    </source>
</evidence>
<gene>
    <name evidence="1" type="ORF">KK1_024988</name>
</gene>